<evidence type="ECO:0000313" key="2">
    <source>
        <dbReference type="Proteomes" id="UP000318437"/>
    </source>
</evidence>
<proteinExistence type="predicted"/>
<organism evidence="1 2">
    <name type="scientific">Bythopirellula polymerisocia</name>
    <dbReference type="NCBI Taxonomy" id="2528003"/>
    <lineage>
        <taxon>Bacteria</taxon>
        <taxon>Pseudomonadati</taxon>
        <taxon>Planctomycetota</taxon>
        <taxon>Planctomycetia</taxon>
        <taxon>Pirellulales</taxon>
        <taxon>Lacipirellulaceae</taxon>
        <taxon>Bythopirellula</taxon>
    </lineage>
</organism>
<comment type="caution">
    <text evidence="1">The sequence shown here is derived from an EMBL/GenBank/DDBJ whole genome shotgun (WGS) entry which is preliminary data.</text>
</comment>
<evidence type="ECO:0000313" key="1">
    <source>
        <dbReference type="EMBL" id="TWU26107.1"/>
    </source>
</evidence>
<dbReference type="AlphaFoldDB" id="A0A5C6CRE8"/>
<protein>
    <submittedName>
        <fullName evidence="1">Uncharacterized protein</fullName>
    </submittedName>
</protein>
<sequence length="58" mass="6254">MSPTSKIIENFMGTTFALHAGHNSLLNQLVTLTEGLKKIKGSLPCPSRELVVSMNLQG</sequence>
<dbReference type="EMBL" id="SJPS01000004">
    <property type="protein sequence ID" value="TWU26107.1"/>
    <property type="molecule type" value="Genomic_DNA"/>
</dbReference>
<reference evidence="1 2" key="1">
    <citation type="submission" date="2019-02" db="EMBL/GenBank/DDBJ databases">
        <title>Deep-cultivation of Planctomycetes and their phenomic and genomic characterization uncovers novel biology.</title>
        <authorList>
            <person name="Wiegand S."/>
            <person name="Jogler M."/>
            <person name="Boedeker C."/>
            <person name="Pinto D."/>
            <person name="Vollmers J."/>
            <person name="Rivas-Marin E."/>
            <person name="Kohn T."/>
            <person name="Peeters S.H."/>
            <person name="Heuer A."/>
            <person name="Rast P."/>
            <person name="Oberbeckmann S."/>
            <person name="Bunk B."/>
            <person name="Jeske O."/>
            <person name="Meyerdierks A."/>
            <person name="Storesund J.E."/>
            <person name="Kallscheuer N."/>
            <person name="Luecker S."/>
            <person name="Lage O.M."/>
            <person name="Pohl T."/>
            <person name="Merkel B.J."/>
            <person name="Hornburger P."/>
            <person name="Mueller R.-W."/>
            <person name="Bruemmer F."/>
            <person name="Labrenz M."/>
            <person name="Spormann A.M."/>
            <person name="Op Den Camp H."/>
            <person name="Overmann J."/>
            <person name="Amann R."/>
            <person name="Jetten M.S.M."/>
            <person name="Mascher T."/>
            <person name="Medema M.H."/>
            <person name="Devos D.P."/>
            <person name="Kaster A.-K."/>
            <person name="Ovreas L."/>
            <person name="Rohde M."/>
            <person name="Galperin M.Y."/>
            <person name="Jogler C."/>
        </authorList>
    </citation>
    <scope>NUCLEOTIDE SEQUENCE [LARGE SCALE GENOMIC DNA]</scope>
    <source>
        <strain evidence="1 2">Pla144</strain>
    </source>
</reference>
<accession>A0A5C6CRE8</accession>
<name>A0A5C6CRE8_9BACT</name>
<gene>
    <name evidence="1" type="ORF">Pla144_33240</name>
</gene>
<keyword evidence="2" id="KW-1185">Reference proteome</keyword>
<dbReference type="Proteomes" id="UP000318437">
    <property type="component" value="Unassembled WGS sequence"/>
</dbReference>